<feature type="domain" description="Transcriptional repressor PaaX-like central Cas2-like" evidence="3">
    <location>
        <begin position="103"/>
        <end position="170"/>
    </location>
</feature>
<dbReference type="PANTHER" id="PTHR30319">
    <property type="entry name" value="PHENYLACETIC ACID REGULATOR-RELATED TRANSCRIPTIONAL REPRESSOR"/>
    <property type="match status" value="1"/>
</dbReference>
<evidence type="ECO:0000259" key="2">
    <source>
        <dbReference type="Pfam" id="PF08223"/>
    </source>
</evidence>
<comment type="caution">
    <text evidence="4">The sequence shown here is derived from an EMBL/GenBank/DDBJ whole genome shotgun (WGS) entry which is preliminary data.</text>
</comment>
<dbReference type="InterPro" id="IPR011965">
    <property type="entry name" value="PaaX_trns_reg"/>
</dbReference>
<feature type="domain" description="Transcriptional repressor PaaX-like C-terminal" evidence="2">
    <location>
        <begin position="183"/>
        <end position="267"/>
    </location>
</feature>
<dbReference type="Pfam" id="PF07848">
    <property type="entry name" value="PaaX"/>
    <property type="match status" value="1"/>
</dbReference>
<dbReference type="InterPro" id="IPR036388">
    <property type="entry name" value="WH-like_DNA-bd_sf"/>
</dbReference>
<evidence type="ECO:0000259" key="3">
    <source>
        <dbReference type="Pfam" id="PF20803"/>
    </source>
</evidence>
<accession>A0A4R6SGZ2</accession>
<dbReference type="Gene3D" id="1.20.58.1460">
    <property type="match status" value="1"/>
</dbReference>
<evidence type="ECO:0000313" key="5">
    <source>
        <dbReference type="Proteomes" id="UP000295444"/>
    </source>
</evidence>
<sequence length="272" mass="30896">MEDIPPQDISPQDLAMTLLGAYVPDREQALVWAGGLVALLTEFGCTQNAARVALSRMVQRDLLERERDGRLVRYRLTKRTRDALAEGDRRIFRFGEQPESVDCWTVLWHAIPDERRDARRRLAVRLRFLGFGSVQDGLWLAARDREAEVAALLAELRVERHAGLLTGKPSRIVDVRAAVARAWDLDELAERYRRFVHTYRGVEPAVLDPAAAFGIRTRMTHEFRQYPLLDPELPARLVPPPAARADAVAVFHELYPALAPAAQRYFDEVITP</sequence>
<dbReference type="Proteomes" id="UP000295444">
    <property type="component" value="Unassembled WGS sequence"/>
</dbReference>
<dbReference type="InterPro" id="IPR013225">
    <property type="entry name" value="PaaX_C"/>
</dbReference>
<evidence type="ECO:0000313" key="4">
    <source>
        <dbReference type="EMBL" id="TDQ01045.1"/>
    </source>
</evidence>
<dbReference type="InterPro" id="IPR012906">
    <property type="entry name" value="PaaX-like_N"/>
</dbReference>
<dbReference type="Pfam" id="PF08223">
    <property type="entry name" value="PaaX_C"/>
    <property type="match status" value="1"/>
</dbReference>
<proteinExistence type="predicted"/>
<dbReference type="Gene3D" id="1.10.10.10">
    <property type="entry name" value="Winged helix-like DNA-binding domain superfamily/Winged helix DNA-binding domain"/>
    <property type="match status" value="1"/>
</dbReference>
<dbReference type="EMBL" id="SNXZ01000002">
    <property type="protein sequence ID" value="TDQ01045.1"/>
    <property type="molecule type" value="Genomic_DNA"/>
</dbReference>
<dbReference type="InterPro" id="IPR048846">
    <property type="entry name" value="PaaX-like_central"/>
</dbReference>
<keyword evidence="5" id="KW-1185">Reference proteome</keyword>
<dbReference type="Pfam" id="PF20803">
    <property type="entry name" value="PaaX_M"/>
    <property type="match status" value="1"/>
</dbReference>
<dbReference type="InterPro" id="IPR036390">
    <property type="entry name" value="WH_DNA-bd_sf"/>
</dbReference>
<protein>
    <submittedName>
        <fullName evidence="4">PaaX family transcriptional regulator</fullName>
    </submittedName>
</protein>
<organism evidence="4 5">
    <name type="scientific">Labedaea rhizosphaerae</name>
    <dbReference type="NCBI Taxonomy" id="598644"/>
    <lineage>
        <taxon>Bacteria</taxon>
        <taxon>Bacillati</taxon>
        <taxon>Actinomycetota</taxon>
        <taxon>Actinomycetes</taxon>
        <taxon>Pseudonocardiales</taxon>
        <taxon>Pseudonocardiaceae</taxon>
        <taxon>Labedaea</taxon>
    </lineage>
</organism>
<dbReference type="AlphaFoldDB" id="A0A4R6SGZ2"/>
<name>A0A4R6SGZ2_LABRH</name>
<dbReference type="GO" id="GO:0006351">
    <property type="term" value="P:DNA-templated transcription"/>
    <property type="evidence" value="ECO:0007669"/>
    <property type="project" value="InterPro"/>
</dbReference>
<feature type="domain" description="Transcriptional repressor PaaX-like N-terminal" evidence="1">
    <location>
        <begin position="13"/>
        <end position="79"/>
    </location>
</feature>
<dbReference type="PANTHER" id="PTHR30319:SF1">
    <property type="entry name" value="TRANSCRIPTIONAL REPRESSOR PAAX"/>
    <property type="match status" value="1"/>
</dbReference>
<evidence type="ECO:0000259" key="1">
    <source>
        <dbReference type="Pfam" id="PF07848"/>
    </source>
</evidence>
<gene>
    <name evidence="4" type="ORF">EV186_102912</name>
</gene>
<dbReference type="PIRSF" id="PIRSF020623">
    <property type="entry name" value="PaaX"/>
    <property type="match status" value="1"/>
</dbReference>
<dbReference type="SUPFAM" id="SSF46785">
    <property type="entry name" value="Winged helix' DNA-binding domain"/>
    <property type="match status" value="1"/>
</dbReference>
<reference evidence="4 5" key="1">
    <citation type="submission" date="2019-03" db="EMBL/GenBank/DDBJ databases">
        <title>Genomic Encyclopedia of Type Strains, Phase IV (KMG-IV): sequencing the most valuable type-strain genomes for metagenomic binning, comparative biology and taxonomic classification.</title>
        <authorList>
            <person name="Goeker M."/>
        </authorList>
    </citation>
    <scope>NUCLEOTIDE SEQUENCE [LARGE SCALE GENOMIC DNA]</scope>
    <source>
        <strain evidence="4 5">DSM 45361</strain>
    </source>
</reference>